<dbReference type="Pfam" id="PF13609">
    <property type="entry name" value="Porin_4"/>
    <property type="match status" value="1"/>
</dbReference>
<dbReference type="InterPro" id="IPR023614">
    <property type="entry name" value="Porin_dom_sf"/>
</dbReference>
<keyword evidence="5" id="KW-0812">Transmembrane</keyword>
<comment type="subcellular location">
    <subcellularLocation>
        <location evidence="1">Cell outer membrane</location>
        <topology evidence="1">Multi-pass membrane protein</topology>
    </subcellularLocation>
</comment>
<protein>
    <recommendedName>
        <fullName evidence="13">Porin domain-containing protein</fullName>
    </recommendedName>
</protein>
<keyword evidence="4" id="KW-1134">Transmembrane beta strand</keyword>
<comment type="caution">
    <text evidence="14">The sequence shown here is derived from an EMBL/GenBank/DDBJ whole genome shotgun (WGS) entry which is preliminary data.</text>
</comment>
<evidence type="ECO:0000313" key="14">
    <source>
        <dbReference type="EMBL" id="GAA0606181.1"/>
    </source>
</evidence>
<feature type="compositionally biased region" description="Low complexity" evidence="11">
    <location>
        <begin position="76"/>
        <end position="92"/>
    </location>
</feature>
<evidence type="ECO:0000256" key="7">
    <source>
        <dbReference type="ARBA" id="ARBA00023065"/>
    </source>
</evidence>
<keyword evidence="7" id="KW-0406">Ion transport</keyword>
<organism evidence="14 15">
    <name type="scientific">Craurococcus roseus</name>
    <dbReference type="NCBI Taxonomy" id="77585"/>
    <lineage>
        <taxon>Bacteria</taxon>
        <taxon>Pseudomonadati</taxon>
        <taxon>Pseudomonadota</taxon>
        <taxon>Alphaproteobacteria</taxon>
        <taxon>Acetobacterales</taxon>
        <taxon>Acetobacteraceae</taxon>
        <taxon>Craurococcus</taxon>
    </lineage>
</organism>
<dbReference type="SUPFAM" id="SSF56935">
    <property type="entry name" value="Porins"/>
    <property type="match status" value="1"/>
</dbReference>
<dbReference type="Proteomes" id="UP001501588">
    <property type="component" value="Unassembled WGS sequence"/>
</dbReference>
<proteinExistence type="predicted"/>
<evidence type="ECO:0000256" key="8">
    <source>
        <dbReference type="ARBA" id="ARBA00023114"/>
    </source>
</evidence>
<keyword evidence="8" id="KW-0626">Porin</keyword>
<evidence type="ECO:0000256" key="3">
    <source>
        <dbReference type="ARBA" id="ARBA00022448"/>
    </source>
</evidence>
<evidence type="ECO:0000256" key="11">
    <source>
        <dbReference type="SAM" id="MobiDB-lite"/>
    </source>
</evidence>
<evidence type="ECO:0000256" key="1">
    <source>
        <dbReference type="ARBA" id="ARBA00004571"/>
    </source>
</evidence>
<feature type="signal peptide" evidence="12">
    <location>
        <begin position="1"/>
        <end position="23"/>
    </location>
</feature>
<keyword evidence="10" id="KW-0998">Cell outer membrane</keyword>
<keyword evidence="9" id="KW-0472">Membrane</keyword>
<keyword evidence="6 12" id="KW-0732">Signal</keyword>
<evidence type="ECO:0000256" key="10">
    <source>
        <dbReference type="ARBA" id="ARBA00023237"/>
    </source>
</evidence>
<evidence type="ECO:0000259" key="13">
    <source>
        <dbReference type="Pfam" id="PF13609"/>
    </source>
</evidence>
<keyword evidence="15" id="KW-1185">Reference proteome</keyword>
<evidence type="ECO:0000256" key="9">
    <source>
        <dbReference type="ARBA" id="ARBA00023136"/>
    </source>
</evidence>
<evidence type="ECO:0000256" key="12">
    <source>
        <dbReference type="SAM" id="SignalP"/>
    </source>
</evidence>
<name>A0ABP3RAI9_9PROT</name>
<feature type="region of interest" description="Disordered" evidence="11">
    <location>
        <begin position="76"/>
        <end position="95"/>
    </location>
</feature>
<dbReference type="InterPro" id="IPR033900">
    <property type="entry name" value="Gram_neg_porin_domain"/>
</dbReference>
<accession>A0ABP3RAI9</accession>
<evidence type="ECO:0000256" key="5">
    <source>
        <dbReference type="ARBA" id="ARBA00022692"/>
    </source>
</evidence>
<evidence type="ECO:0000256" key="4">
    <source>
        <dbReference type="ARBA" id="ARBA00022452"/>
    </source>
</evidence>
<sequence>MRKLLLGTTAVVGAALLAPEMAAAQQAPTVRIGGYFRAYYGYTNQTGANVTGTTPQGSVVLPTGPGAGDTFPLFPATGPASATTSASPQSARTGKHDFSTDAEIHVFVNGKTANGLTYGAVVEIQFDTNEGQGRPFRRSQTSKTAADIDEMYAFIASPTLGQVRFGDEDGPFGGLMNVGWVTNFGSGGVYGDWEDFTIRPNRTTTSPGAVGDNTKVVYLSPQFFGFDFGASWAFNEGTGGDTGCLSSLAGPTCDRVYAAQGVTTFGRGNESLPGRRNELQAMARWRGNVGPVGLAFSGGTMLAQSVRDITVTGTQAQTLRDPEVYQVGAQATAFGFTLGGAYMWGNTNFFYIPSLRGDKRMEQFFVGASYTAGPFTIGANTFWGTYAGNAGFAFNTTTGAYTSTTARQGQRRNAWSVGANYRIAPGLDLVAEYVRHTIHEVGVDLDLQTNNGVQDKLRSNVFLVGTRLAF</sequence>
<reference evidence="15" key="1">
    <citation type="journal article" date="2019" name="Int. J. Syst. Evol. Microbiol.">
        <title>The Global Catalogue of Microorganisms (GCM) 10K type strain sequencing project: providing services to taxonomists for standard genome sequencing and annotation.</title>
        <authorList>
            <consortium name="The Broad Institute Genomics Platform"/>
            <consortium name="The Broad Institute Genome Sequencing Center for Infectious Disease"/>
            <person name="Wu L."/>
            <person name="Ma J."/>
        </authorList>
    </citation>
    <scope>NUCLEOTIDE SEQUENCE [LARGE SCALE GENOMIC DNA]</scope>
    <source>
        <strain evidence="15">JCM 9933</strain>
    </source>
</reference>
<feature type="domain" description="Porin" evidence="13">
    <location>
        <begin position="14"/>
        <end position="435"/>
    </location>
</feature>
<gene>
    <name evidence="14" type="ORF">GCM10009416_49340</name>
</gene>
<dbReference type="EMBL" id="BAAAFZ010000107">
    <property type="protein sequence ID" value="GAA0606181.1"/>
    <property type="molecule type" value="Genomic_DNA"/>
</dbReference>
<feature type="chain" id="PRO_5046455319" description="Porin domain-containing protein" evidence="12">
    <location>
        <begin position="24"/>
        <end position="470"/>
    </location>
</feature>
<evidence type="ECO:0000256" key="6">
    <source>
        <dbReference type="ARBA" id="ARBA00022729"/>
    </source>
</evidence>
<dbReference type="PANTHER" id="PTHR34501">
    <property type="entry name" value="PROTEIN YDDL-RELATED"/>
    <property type="match status" value="1"/>
</dbReference>
<evidence type="ECO:0000256" key="2">
    <source>
        <dbReference type="ARBA" id="ARBA00011233"/>
    </source>
</evidence>
<keyword evidence="3" id="KW-0813">Transport</keyword>
<dbReference type="Gene3D" id="2.40.160.10">
    <property type="entry name" value="Porin"/>
    <property type="match status" value="1"/>
</dbReference>
<evidence type="ECO:0000313" key="15">
    <source>
        <dbReference type="Proteomes" id="UP001501588"/>
    </source>
</evidence>
<dbReference type="PANTHER" id="PTHR34501:SF9">
    <property type="entry name" value="MAJOR OUTER MEMBRANE PROTEIN P.IA"/>
    <property type="match status" value="1"/>
</dbReference>
<dbReference type="InterPro" id="IPR050298">
    <property type="entry name" value="Gram-neg_bact_OMP"/>
</dbReference>
<comment type="subunit">
    <text evidence="2">Homotrimer.</text>
</comment>
<dbReference type="RefSeq" id="WP_343898123.1">
    <property type="nucleotide sequence ID" value="NZ_BAAAFZ010000107.1"/>
</dbReference>